<gene>
    <name evidence="2" type="ORF">P2L57_06105</name>
</gene>
<dbReference type="SUPFAM" id="SSF52266">
    <property type="entry name" value="SGNH hydrolase"/>
    <property type="match status" value="1"/>
</dbReference>
<dbReference type="InterPro" id="IPR013830">
    <property type="entry name" value="SGNH_hydro"/>
</dbReference>
<dbReference type="GO" id="GO:0016787">
    <property type="term" value="F:hydrolase activity"/>
    <property type="evidence" value="ECO:0007669"/>
    <property type="project" value="UniProtKB-KW"/>
</dbReference>
<dbReference type="Gene3D" id="3.40.50.1110">
    <property type="entry name" value="SGNH hydrolase"/>
    <property type="match status" value="1"/>
</dbReference>
<reference evidence="2 3" key="1">
    <citation type="submission" date="2023-03" db="EMBL/GenBank/DDBJ databases">
        <title>Draft genome sequence of type strain Streptomyces ferralitis JCM 14344.</title>
        <authorList>
            <person name="Klaysubun C."/>
            <person name="Duangmal K."/>
        </authorList>
    </citation>
    <scope>NUCLEOTIDE SEQUENCE [LARGE SCALE GENOMIC DNA]</scope>
    <source>
        <strain evidence="2 3">JCM 14344</strain>
    </source>
</reference>
<name>A0ABT5YUL9_9ACTN</name>
<dbReference type="InterPro" id="IPR036514">
    <property type="entry name" value="SGNH_hydro_sf"/>
</dbReference>
<accession>A0ABT5YUL9</accession>
<keyword evidence="2" id="KW-0378">Hydrolase</keyword>
<dbReference type="PANTHER" id="PTHR43784:SF2">
    <property type="entry name" value="GDSL-LIKE LIPASE_ACYLHYDROLASE, PUTATIVE (AFU_ORTHOLOGUE AFUA_2G00820)-RELATED"/>
    <property type="match status" value="1"/>
</dbReference>
<sequence length="437" mass="45199">MTRKSGYALLAALASVIGVVCTAIFVGIGGAHTDDTPTAPRPHSTAAAPAAAGAWVGTWATAPAAAEPNTPHGYPGMSIRNVVHISVGGTAARVQFSNLFGTAPLTLTHTTLAVADGTGGADALPSTLAGLAFGGRTVVTIPAGESVLSDPVRLPVPSAADLLITTFSPYASGSVTYHPHARQTSYVARGDHAADAGGTAFTEQSPYWRYVTAVDVWTDQAKGAVVALGDSITDGFTSTVGANHRWPDYLAERLDGSAAGPHLGVLNEGVSGNRVLLDAAPNLAGNGPSALHRANRDALYRTGAKTVIVELGINDIIQTPRQADPDAIVAGLQEITREAHAHGIRVVGATLTPFEGERGYDPRLNTVREQVNAAIRSGRVFDSVVDFDQALRDPAHPARLRPMYDSGDHLHPSDVGYQAMADAIDLSSLLGDAPASL</sequence>
<keyword evidence="3" id="KW-1185">Reference proteome</keyword>
<dbReference type="InterPro" id="IPR053140">
    <property type="entry name" value="GDSL_Rv0518-like"/>
</dbReference>
<dbReference type="RefSeq" id="WP_275809496.1">
    <property type="nucleotide sequence ID" value="NZ_BAAANM010000011.1"/>
</dbReference>
<comment type="caution">
    <text evidence="2">The sequence shown here is derived from an EMBL/GenBank/DDBJ whole genome shotgun (WGS) entry which is preliminary data.</text>
</comment>
<evidence type="ECO:0000259" key="1">
    <source>
        <dbReference type="Pfam" id="PF13472"/>
    </source>
</evidence>
<feature type="domain" description="SGNH hydrolase-type esterase" evidence="1">
    <location>
        <begin position="227"/>
        <end position="419"/>
    </location>
</feature>
<proteinExistence type="predicted"/>
<evidence type="ECO:0000313" key="3">
    <source>
        <dbReference type="Proteomes" id="UP001220022"/>
    </source>
</evidence>
<dbReference type="Proteomes" id="UP001220022">
    <property type="component" value="Unassembled WGS sequence"/>
</dbReference>
<dbReference type="CDD" id="cd01830">
    <property type="entry name" value="XynE_like"/>
    <property type="match status" value="1"/>
</dbReference>
<evidence type="ECO:0000313" key="2">
    <source>
        <dbReference type="EMBL" id="MDF2255311.1"/>
    </source>
</evidence>
<dbReference type="Pfam" id="PF13472">
    <property type="entry name" value="Lipase_GDSL_2"/>
    <property type="match status" value="1"/>
</dbReference>
<organism evidence="2 3">
    <name type="scientific">Streptantibioticus ferralitis</name>
    <dbReference type="NCBI Taxonomy" id="236510"/>
    <lineage>
        <taxon>Bacteria</taxon>
        <taxon>Bacillati</taxon>
        <taxon>Actinomycetota</taxon>
        <taxon>Actinomycetes</taxon>
        <taxon>Kitasatosporales</taxon>
        <taxon>Streptomycetaceae</taxon>
        <taxon>Streptantibioticus</taxon>
    </lineage>
</organism>
<protein>
    <submittedName>
        <fullName evidence="2">SGNH/GDSL hydrolase family protein</fullName>
    </submittedName>
</protein>
<dbReference type="EMBL" id="JARHTQ010000003">
    <property type="protein sequence ID" value="MDF2255311.1"/>
    <property type="molecule type" value="Genomic_DNA"/>
</dbReference>
<dbReference type="PANTHER" id="PTHR43784">
    <property type="entry name" value="GDSL-LIKE LIPASE/ACYLHYDROLASE, PUTATIVE (AFU_ORTHOLOGUE AFUA_2G00820)-RELATED"/>
    <property type="match status" value="1"/>
</dbReference>